<dbReference type="Proteomes" id="UP001362999">
    <property type="component" value="Unassembled WGS sequence"/>
</dbReference>
<protein>
    <submittedName>
        <fullName evidence="2">Uncharacterized protein</fullName>
    </submittedName>
</protein>
<evidence type="ECO:0000256" key="1">
    <source>
        <dbReference type="SAM" id="MobiDB-lite"/>
    </source>
</evidence>
<proteinExistence type="predicted"/>
<name>A0AAW0CIB3_9AGAR</name>
<feature type="compositionally biased region" description="Basic and acidic residues" evidence="1">
    <location>
        <begin position="92"/>
        <end position="101"/>
    </location>
</feature>
<evidence type="ECO:0000313" key="3">
    <source>
        <dbReference type="Proteomes" id="UP001362999"/>
    </source>
</evidence>
<dbReference type="EMBL" id="JAWWNJ010000017">
    <property type="protein sequence ID" value="KAK7038644.1"/>
    <property type="molecule type" value="Genomic_DNA"/>
</dbReference>
<organism evidence="2 3">
    <name type="scientific">Favolaschia claudopus</name>
    <dbReference type="NCBI Taxonomy" id="2862362"/>
    <lineage>
        <taxon>Eukaryota</taxon>
        <taxon>Fungi</taxon>
        <taxon>Dikarya</taxon>
        <taxon>Basidiomycota</taxon>
        <taxon>Agaricomycotina</taxon>
        <taxon>Agaricomycetes</taxon>
        <taxon>Agaricomycetidae</taxon>
        <taxon>Agaricales</taxon>
        <taxon>Marasmiineae</taxon>
        <taxon>Mycenaceae</taxon>
        <taxon>Favolaschia</taxon>
    </lineage>
</organism>
<dbReference type="AlphaFoldDB" id="A0AAW0CIB3"/>
<feature type="compositionally biased region" description="Low complexity" evidence="1">
    <location>
        <begin position="104"/>
        <end position="122"/>
    </location>
</feature>
<evidence type="ECO:0000313" key="2">
    <source>
        <dbReference type="EMBL" id="KAK7038644.1"/>
    </source>
</evidence>
<keyword evidence="3" id="KW-1185">Reference proteome</keyword>
<sequence length="302" mass="33966">MAQVQVPQFGLNALFPQSHDDHDSDIPITIPVPLFRRYSRFQLDDKRLLELPIPHTILLKHKHRVHRKATTSKPSERTLTKHRRWIWTCDSDSGRGKRTDPDTDLTSTSTSTTRGQCSGSTSPAVSMRRALRAAHSFPIPAATSPIRASARPWTETGTRYEAARKEDGYEEPIRTRVAVAEIAQRRNRRDPHSTPPPSSIAARSTFSIPISIPIPVGTALPYLHPLHLRPPFPLQPPPQYERLIHSQQTTTTFIPTALAPLPAPASIRKLDEYAATADHDYVHLLLLAARPTHPPMDREKYC</sequence>
<feature type="region of interest" description="Disordered" evidence="1">
    <location>
        <begin position="90"/>
        <end position="126"/>
    </location>
</feature>
<comment type="caution">
    <text evidence="2">The sequence shown here is derived from an EMBL/GenBank/DDBJ whole genome shotgun (WGS) entry which is preliminary data.</text>
</comment>
<accession>A0AAW0CIB3</accession>
<reference evidence="2 3" key="1">
    <citation type="journal article" date="2024" name="J Genomics">
        <title>Draft genome sequencing and assembly of Favolaschia claudopus CIRM-BRFM 2984 isolated from oak limbs.</title>
        <authorList>
            <person name="Navarro D."/>
            <person name="Drula E."/>
            <person name="Chaduli D."/>
            <person name="Cazenave R."/>
            <person name="Ahrendt S."/>
            <person name="Wang J."/>
            <person name="Lipzen A."/>
            <person name="Daum C."/>
            <person name="Barry K."/>
            <person name="Grigoriev I.V."/>
            <person name="Favel A."/>
            <person name="Rosso M.N."/>
            <person name="Martin F."/>
        </authorList>
    </citation>
    <scope>NUCLEOTIDE SEQUENCE [LARGE SCALE GENOMIC DNA]</scope>
    <source>
        <strain evidence="2 3">CIRM-BRFM 2984</strain>
    </source>
</reference>
<gene>
    <name evidence="2" type="ORF">R3P38DRAFT_3476000</name>
</gene>